<organism evidence="2 3">
    <name type="scientific">Heliobacterium mobile</name>
    <name type="common">Heliobacillus mobilis</name>
    <dbReference type="NCBI Taxonomy" id="28064"/>
    <lineage>
        <taxon>Bacteria</taxon>
        <taxon>Bacillati</taxon>
        <taxon>Bacillota</taxon>
        <taxon>Clostridia</taxon>
        <taxon>Eubacteriales</taxon>
        <taxon>Heliobacteriaceae</taxon>
        <taxon>Heliobacterium</taxon>
    </lineage>
</organism>
<feature type="region of interest" description="Disordered" evidence="1">
    <location>
        <begin position="202"/>
        <end position="221"/>
    </location>
</feature>
<gene>
    <name evidence="2" type="ORF">GJ688_09645</name>
</gene>
<evidence type="ECO:0000313" key="3">
    <source>
        <dbReference type="Proteomes" id="UP000430670"/>
    </source>
</evidence>
<protein>
    <submittedName>
        <fullName evidence="2">Uncharacterized protein</fullName>
    </submittedName>
</protein>
<comment type="caution">
    <text evidence="2">The sequence shown here is derived from an EMBL/GenBank/DDBJ whole genome shotgun (WGS) entry which is preliminary data.</text>
</comment>
<dbReference type="EMBL" id="WNKU01000009">
    <property type="protein sequence ID" value="MTV49240.1"/>
    <property type="molecule type" value="Genomic_DNA"/>
</dbReference>
<dbReference type="AlphaFoldDB" id="A0A6I3SK41"/>
<evidence type="ECO:0000256" key="1">
    <source>
        <dbReference type="SAM" id="MobiDB-lite"/>
    </source>
</evidence>
<name>A0A6I3SK41_HELMO</name>
<evidence type="ECO:0000313" key="2">
    <source>
        <dbReference type="EMBL" id="MTV49240.1"/>
    </source>
</evidence>
<reference evidence="2 3" key="1">
    <citation type="submission" date="2019-11" db="EMBL/GenBank/DDBJ databases">
        <title>Whole-genome sequence of a the green, strictly anaerobic photosynthetic bacterium Heliobacillus mobilis DSM 6151.</title>
        <authorList>
            <person name="Kyndt J.A."/>
            <person name="Meyer T.E."/>
        </authorList>
    </citation>
    <scope>NUCLEOTIDE SEQUENCE [LARGE SCALE GENOMIC DNA]</scope>
    <source>
        <strain evidence="2 3">DSM 6151</strain>
    </source>
</reference>
<dbReference type="RefSeq" id="WP_155476336.1">
    <property type="nucleotide sequence ID" value="NZ_WNKU01000009.1"/>
</dbReference>
<dbReference type="OrthoDB" id="9777242at2"/>
<keyword evidence="3" id="KW-1185">Reference proteome</keyword>
<sequence>MSAFLGPIHYWLYQKIRKVVEREQLIYEKASRLCGDAAMNLRTQLWERYGEPLPDADLSQLIEGENIHGWLQSQITVAETREAALIQGLIDFCGDGGRDVVEQVFAEHGAECGRHAREQGASADGASDIYKVLNNYLLNGMPCDQADMITVDTSEKVVWESALCLQEANWHRAGVDAPTMKQLYQRWISGFVQALNPDFAYRQTGDTTQGDPVNQHEIIRK</sequence>
<accession>A0A6I3SK41</accession>
<dbReference type="Proteomes" id="UP000430670">
    <property type="component" value="Unassembled WGS sequence"/>
</dbReference>
<proteinExistence type="predicted"/>